<accession>A0A8K0KRV3</accession>
<dbReference type="AlphaFoldDB" id="A0A8K0KRV3"/>
<proteinExistence type="predicted"/>
<name>A0A8K0KRV3_LADFU</name>
<feature type="domain" description="Rootletin-like coiled-coil" evidence="2">
    <location>
        <begin position="2"/>
        <end position="93"/>
    </location>
</feature>
<dbReference type="InterPro" id="IPR055167">
    <property type="entry name" value="Rootletin-like_CC"/>
</dbReference>
<feature type="non-terminal residue" evidence="3">
    <location>
        <position position="114"/>
    </location>
</feature>
<dbReference type="Pfam" id="PF15035">
    <property type="entry name" value="Rootletin"/>
    <property type="match status" value="1"/>
</dbReference>
<comment type="caution">
    <text evidence="3">The sequence shown here is derived from an EMBL/GenBank/DDBJ whole genome shotgun (WGS) entry which is preliminary data.</text>
</comment>
<dbReference type="EMBL" id="KZ310993">
    <property type="protein sequence ID" value="KAG8240062.1"/>
    <property type="molecule type" value="Genomic_DNA"/>
</dbReference>
<protein>
    <recommendedName>
        <fullName evidence="2">Rootletin-like coiled-coil domain-containing protein</fullName>
    </recommendedName>
</protein>
<sequence>MHERLEESHRSGEALAADLQRLTNDWDRLRDEASRREEEWREEERGFNDYYSAEHGRLLGLWRDVVSVRRLFADLHATTERDLARLRSDLTSTTREIGTACSCLLSTIGPHDAD</sequence>
<dbReference type="Proteomes" id="UP000792457">
    <property type="component" value="Unassembled WGS sequence"/>
</dbReference>
<evidence type="ECO:0000259" key="2">
    <source>
        <dbReference type="Pfam" id="PF15035"/>
    </source>
</evidence>
<evidence type="ECO:0000313" key="4">
    <source>
        <dbReference type="Proteomes" id="UP000792457"/>
    </source>
</evidence>
<keyword evidence="4" id="KW-1185">Reference proteome</keyword>
<gene>
    <name evidence="3" type="ORF">J437_LFUL019634</name>
</gene>
<evidence type="ECO:0000313" key="3">
    <source>
        <dbReference type="EMBL" id="KAG8240062.1"/>
    </source>
</evidence>
<organism evidence="3 4">
    <name type="scientific">Ladona fulva</name>
    <name type="common">Scarce chaser dragonfly</name>
    <name type="synonym">Libellula fulva</name>
    <dbReference type="NCBI Taxonomy" id="123851"/>
    <lineage>
        <taxon>Eukaryota</taxon>
        <taxon>Metazoa</taxon>
        <taxon>Ecdysozoa</taxon>
        <taxon>Arthropoda</taxon>
        <taxon>Hexapoda</taxon>
        <taxon>Insecta</taxon>
        <taxon>Pterygota</taxon>
        <taxon>Palaeoptera</taxon>
        <taxon>Odonata</taxon>
        <taxon>Epiprocta</taxon>
        <taxon>Anisoptera</taxon>
        <taxon>Libelluloidea</taxon>
        <taxon>Libellulidae</taxon>
        <taxon>Ladona</taxon>
    </lineage>
</organism>
<keyword evidence="1" id="KW-0175">Coiled coil</keyword>
<evidence type="ECO:0000256" key="1">
    <source>
        <dbReference type="ARBA" id="ARBA00023054"/>
    </source>
</evidence>
<reference evidence="3" key="1">
    <citation type="submission" date="2013-04" db="EMBL/GenBank/DDBJ databases">
        <authorList>
            <person name="Qu J."/>
            <person name="Murali S.C."/>
            <person name="Bandaranaike D."/>
            <person name="Bellair M."/>
            <person name="Blankenburg K."/>
            <person name="Chao H."/>
            <person name="Dinh H."/>
            <person name="Doddapaneni H."/>
            <person name="Downs B."/>
            <person name="Dugan-Rocha S."/>
            <person name="Elkadiri S."/>
            <person name="Gnanaolivu R.D."/>
            <person name="Hernandez B."/>
            <person name="Javaid M."/>
            <person name="Jayaseelan J.C."/>
            <person name="Lee S."/>
            <person name="Li M."/>
            <person name="Ming W."/>
            <person name="Munidasa M."/>
            <person name="Muniz J."/>
            <person name="Nguyen L."/>
            <person name="Ongeri F."/>
            <person name="Osuji N."/>
            <person name="Pu L.-L."/>
            <person name="Puazo M."/>
            <person name="Qu C."/>
            <person name="Quiroz J."/>
            <person name="Raj R."/>
            <person name="Weissenberger G."/>
            <person name="Xin Y."/>
            <person name="Zou X."/>
            <person name="Han Y."/>
            <person name="Richards S."/>
            <person name="Worley K."/>
            <person name="Muzny D."/>
            <person name="Gibbs R."/>
        </authorList>
    </citation>
    <scope>NUCLEOTIDE SEQUENCE</scope>
    <source>
        <strain evidence="3">Sampled in the wild</strain>
    </source>
</reference>
<reference evidence="3" key="2">
    <citation type="submission" date="2017-10" db="EMBL/GenBank/DDBJ databases">
        <title>Ladona fulva Genome sequencing and assembly.</title>
        <authorList>
            <person name="Murali S."/>
            <person name="Richards S."/>
            <person name="Bandaranaike D."/>
            <person name="Bellair M."/>
            <person name="Blankenburg K."/>
            <person name="Chao H."/>
            <person name="Dinh H."/>
            <person name="Doddapaneni H."/>
            <person name="Dugan-Rocha S."/>
            <person name="Elkadiri S."/>
            <person name="Gnanaolivu R."/>
            <person name="Hernandez B."/>
            <person name="Skinner E."/>
            <person name="Javaid M."/>
            <person name="Lee S."/>
            <person name="Li M."/>
            <person name="Ming W."/>
            <person name="Munidasa M."/>
            <person name="Muniz J."/>
            <person name="Nguyen L."/>
            <person name="Hughes D."/>
            <person name="Osuji N."/>
            <person name="Pu L.-L."/>
            <person name="Puazo M."/>
            <person name="Qu C."/>
            <person name="Quiroz J."/>
            <person name="Raj R."/>
            <person name="Weissenberger G."/>
            <person name="Xin Y."/>
            <person name="Zou X."/>
            <person name="Han Y."/>
            <person name="Worley K."/>
            <person name="Muzny D."/>
            <person name="Gibbs R."/>
        </authorList>
    </citation>
    <scope>NUCLEOTIDE SEQUENCE</scope>
    <source>
        <strain evidence="3">Sampled in the wild</strain>
    </source>
</reference>
<dbReference type="OrthoDB" id="3549872at2759"/>